<keyword evidence="3" id="KW-1185">Reference proteome</keyword>
<comment type="caution">
    <text evidence="2">The sequence shown here is derived from an EMBL/GenBank/DDBJ whole genome shotgun (WGS) entry which is preliminary data.</text>
</comment>
<accession>H8FTA4</accession>
<dbReference type="Pfam" id="PF09954">
    <property type="entry name" value="DUF2188"/>
    <property type="match status" value="1"/>
</dbReference>
<evidence type="ECO:0008006" key="4">
    <source>
        <dbReference type="Google" id="ProtNLM"/>
    </source>
</evidence>
<dbReference type="OrthoDB" id="8858565at2"/>
<name>H8FTA4_MAGML</name>
<dbReference type="AlphaFoldDB" id="H8FTA4"/>
<dbReference type="RefSeq" id="WP_002728822.1">
    <property type="nucleotide sequence ID" value="NZ_CAHP01000021.1"/>
</dbReference>
<evidence type="ECO:0000313" key="2">
    <source>
        <dbReference type="EMBL" id="CCG41592.1"/>
    </source>
</evidence>
<dbReference type="InterPro" id="IPR018691">
    <property type="entry name" value="DUF2188"/>
</dbReference>
<dbReference type="eggNOG" id="ENOG5032YF6">
    <property type="taxonomic scope" value="Bacteria"/>
</dbReference>
<dbReference type="STRING" id="1150626.PHAMO_280126"/>
<protein>
    <recommendedName>
        <fullName evidence="4">DUF2188 domain-containing protein</fullName>
    </recommendedName>
</protein>
<evidence type="ECO:0000256" key="1">
    <source>
        <dbReference type="SAM" id="MobiDB-lite"/>
    </source>
</evidence>
<dbReference type="EMBL" id="CAHP01000021">
    <property type="protein sequence ID" value="CCG41592.1"/>
    <property type="molecule type" value="Genomic_DNA"/>
</dbReference>
<organism evidence="2 3">
    <name type="scientific">Magnetospirillum molischianum DSM 120</name>
    <dbReference type="NCBI Taxonomy" id="1150626"/>
    <lineage>
        <taxon>Bacteria</taxon>
        <taxon>Pseudomonadati</taxon>
        <taxon>Pseudomonadota</taxon>
        <taxon>Alphaproteobacteria</taxon>
        <taxon>Rhodospirillales</taxon>
        <taxon>Rhodospirillaceae</taxon>
        <taxon>Magnetospirillum</taxon>
    </lineage>
</organism>
<evidence type="ECO:0000313" key="3">
    <source>
        <dbReference type="Proteomes" id="UP000004169"/>
    </source>
</evidence>
<proteinExistence type="predicted"/>
<reference evidence="2 3" key="1">
    <citation type="journal article" date="2012" name="J. Bacteriol.">
        <title>Draft Genome Sequence of the Purple Photosynthetic Bacterium Phaeospirillum molischianum DSM120, a Particularly Versatile Bacterium.</title>
        <authorList>
            <person name="Duquesne K."/>
            <person name="Prima V."/>
            <person name="Ji B."/>
            <person name="Rouy Z."/>
            <person name="Medigue C."/>
            <person name="Talla E."/>
            <person name="Sturgis J.N."/>
        </authorList>
    </citation>
    <scope>NUCLEOTIDE SEQUENCE [LARGE SCALE GENOMIC DNA]</scope>
    <source>
        <strain evidence="3">DSM120</strain>
    </source>
</reference>
<gene>
    <name evidence="2" type="ORF">PHAMO_280126</name>
</gene>
<sequence>MSKRNQHVVPHNGKWAVRGAGASRVTSVHETQRVAIDRGREISRNQGSELLIHGRNGQIRERDSHGNDPFPPKG</sequence>
<feature type="region of interest" description="Disordered" evidence="1">
    <location>
        <begin position="39"/>
        <end position="74"/>
    </location>
</feature>
<dbReference type="Proteomes" id="UP000004169">
    <property type="component" value="Unassembled WGS sequence"/>
</dbReference>